<reference evidence="4 5" key="1">
    <citation type="submission" date="2019-06" db="EMBL/GenBank/DDBJ databases">
        <title>Whole genome shotgun sequence of Cellulosimicrobium cellulans NBRC 15516.</title>
        <authorList>
            <person name="Hosoyama A."/>
            <person name="Uohara A."/>
            <person name="Ohji S."/>
            <person name="Ichikawa N."/>
        </authorList>
    </citation>
    <scope>NUCLEOTIDE SEQUENCE [LARGE SCALE GENOMIC DNA]</scope>
    <source>
        <strain evidence="4 5">NBRC 15516</strain>
    </source>
</reference>
<dbReference type="GO" id="GO:0006508">
    <property type="term" value="P:proteolysis"/>
    <property type="evidence" value="ECO:0007669"/>
    <property type="project" value="InterPro"/>
</dbReference>
<evidence type="ECO:0000313" key="5">
    <source>
        <dbReference type="Proteomes" id="UP000316659"/>
    </source>
</evidence>
<dbReference type="EMBL" id="BJNZ01000011">
    <property type="protein sequence ID" value="GED10033.1"/>
    <property type="molecule type" value="Genomic_DNA"/>
</dbReference>
<dbReference type="SUPFAM" id="SSF53474">
    <property type="entry name" value="alpha/beta-Hydrolases"/>
    <property type="match status" value="1"/>
</dbReference>
<name>A0A4Y4DZ84_CELCE</name>
<comment type="similarity">
    <text evidence="1">Belongs to the peptidase S33 family.</text>
</comment>
<dbReference type="Proteomes" id="UP000316659">
    <property type="component" value="Unassembled WGS sequence"/>
</dbReference>
<dbReference type="Gene3D" id="3.40.50.1820">
    <property type="entry name" value="alpha/beta hydrolase"/>
    <property type="match status" value="1"/>
</dbReference>
<dbReference type="InterPro" id="IPR051601">
    <property type="entry name" value="Serine_prot/Carboxylest_S33"/>
</dbReference>
<comment type="caution">
    <text evidence="4">The sequence shown here is derived from an EMBL/GenBank/DDBJ whole genome shotgun (WGS) entry which is preliminary data.</text>
</comment>
<keyword evidence="2" id="KW-0378">Hydrolase</keyword>
<dbReference type="PRINTS" id="PR00793">
    <property type="entry name" value="PROAMNOPTASE"/>
</dbReference>
<dbReference type="GO" id="GO:0004177">
    <property type="term" value="F:aminopeptidase activity"/>
    <property type="evidence" value="ECO:0007669"/>
    <property type="project" value="UniProtKB-EC"/>
</dbReference>
<evidence type="ECO:0000256" key="2">
    <source>
        <dbReference type="ARBA" id="ARBA00022801"/>
    </source>
</evidence>
<evidence type="ECO:0000259" key="3">
    <source>
        <dbReference type="Pfam" id="PF00561"/>
    </source>
</evidence>
<dbReference type="Pfam" id="PF00561">
    <property type="entry name" value="Abhydrolase_1"/>
    <property type="match status" value="1"/>
</dbReference>
<proteinExistence type="inferred from homology"/>
<organism evidence="4 5">
    <name type="scientific">Cellulosimicrobium cellulans</name>
    <name type="common">Arthrobacter luteus</name>
    <dbReference type="NCBI Taxonomy" id="1710"/>
    <lineage>
        <taxon>Bacteria</taxon>
        <taxon>Bacillati</taxon>
        <taxon>Actinomycetota</taxon>
        <taxon>Actinomycetes</taxon>
        <taxon>Micrococcales</taxon>
        <taxon>Promicromonosporaceae</taxon>
        <taxon>Cellulosimicrobium</taxon>
    </lineage>
</organism>
<dbReference type="AlphaFoldDB" id="A0A4Y4DZ84"/>
<dbReference type="InterPro" id="IPR029058">
    <property type="entry name" value="AB_hydrolase_fold"/>
</dbReference>
<evidence type="ECO:0000313" key="4">
    <source>
        <dbReference type="EMBL" id="GED10033.1"/>
    </source>
</evidence>
<dbReference type="InterPro" id="IPR002410">
    <property type="entry name" value="Peptidase_S33"/>
</dbReference>
<sequence>MSVLRETSYTVPGIHVTDRELAVPLDWGDDGDPRGLTLFVRELVDPLRRRDDLPLLVFLQGGPGGQGPRPTGPDGWVGTALETHRVVLLDQRGTGRSSAVRGAALAARGSGAAQADHLARFRADAIVADAEHVRRTVYGGRRWTSLGQSYGGFLTMTYLSRAPEALDACYVTGGLPGLTADAREVYRRTQPRVVAKNMAYRERYPDDTARLGRVADRLAAGDVRLPDGDALTVRRLQSLGMDLGMQPGPERIHWVVDEAFDADAPDELTDTFLADVAAATSFRTNPLYAVLHESIYAQSGTGPTAWAAEAVRAEDPAFDPTARPLLLTGEMIYPWMFDEVAALRPFRAAAEALAARDDWPDLYDLDVLARNEVPVEAAVYFDDMFVDAGLSLDTAAHVGNVRTWVTNEYEHDGLRTGDVLARLRDRLAARGGPLPA</sequence>
<protein>
    <submittedName>
        <fullName evidence="4">Proline iminopeptidase</fullName>
    </submittedName>
</protein>
<dbReference type="PANTHER" id="PTHR43248:SF2">
    <property type="entry name" value="PROLYL AMINOPEPTIDASE"/>
    <property type="match status" value="1"/>
</dbReference>
<accession>A0A4Y4DZ84</accession>
<evidence type="ECO:0000256" key="1">
    <source>
        <dbReference type="ARBA" id="ARBA00010088"/>
    </source>
</evidence>
<feature type="domain" description="AB hydrolase-1" evidence="3">
    <location>
        <begin position="54"/>
        <end position="203"/>
    </location>
</feature>
<dbReference type="InterPro" id="IPR000073">
    <property type="entry name" value="AB_hydrolase_1"/>
</dbReference>
<dbReference type="PANTHER" id="PTHR43248">
    <property type="entry name" value="2-SUCCINYL-6-HYDROXY-2,4-CYCLOHEXADIENE-1-CARBOXYLATE SYNTHASE"/>
    <property type="match status" value="1"/>
</dbReference>
<gene>
    <name evidence="4" type="primary">pap</name>
    <name evidence="4" type="ORF">CCE02nite_20320</name>
</gene>